<keyword evidence="2" id="KW-1185">Reference proteome</keyword>
<evidence type="ECO:0000313" key="1">
    <source>
        <dbReference type="EMBL" id="KAJ8421801.1"/>
    </source>
</evidence>
<dbReference type="AlphaFoldDB" id="A0A9Q1GMB2"/>
<name>A0A9Q1GMB2_9CARY</name>
<reference evidence="1" key="1">
    <citation type="submission" date="2022-04" db="EMBL/GenBank/DDBJ databases">
        <title>Carnegiea gigantea Genome sequencing and assembly v2.</title>
        <authorList>
            <person name="Copetti D."/>
            <person name="Sanderson M.J."/>
            <person name="Burquez A."/>
            <person name="Wojciechowski M.F."/>
        </authorList>
    </citation>
    <scope>NUCLEOTIDE SEQUENCE</scope>
    <source>
        <strain evidence="1">SGP5-SGP5p</strain>
        <tissue evidence="1">Aerial part</tissue>
    </source>
</reference>
<comment type="caution">
    <text evidence="1">The sequence shown here is derived from an EMBL/GenBank/DDBJ whole genome shotgun (WGS) entry which is preliminary data.</text>
</comment>
<accession>A0A9Q1GMB2</accession>
<proteinExistence type="predicted"/>
<dbReference type="InterPro" id="IPR036770">
    <property type="entry name" value="Ankyrin_rpt-contain_sf"/>
</dbReference>
<dbReference type="SUPFAM" id="SSF48403">
    <property type="entry name" value="Ankyrin repeat"/>
    <property type="match status" value="1"/>
</dbReference>
<evidence type="ECO:0000313" key="2">
    <source>
        <dbReference type="Proteomes" id="UP001153076"/>
    </source>
</evidence>
<gene>
    <name evidence="1" type="ORF">Cgig2_000247</name>
</gene>
<dbReference type="Proteomes" id="UP001153076">
    <property type="component" value="Unassembled WGS sequence"/>
</dbReference>
<organism evidence="1 2">
    <name type="scientific">Carnegiea gigantea</name>
    <dbReference type="NCBI Taxonomy" id="171969"/>
    <lineage>
        <taxon>Eukaryota</taxon>
        <taxon>Viridiplantae</taxon>
        <taxon>Streptophyta</taxon>
        <taxon>Embryophyta</taxon>
        <taxon>Tracheophyta</taxon>
        <taxon>Spermatophyta</taxon>
        <taxon>Magnoliopsida</taxon>
        <taxon>eudicotyledons</taxon>
        <taxon>Gunneridae</taxon>
        <taxon>Pentapetalae</taxon>
        <taxon>Caryophyllales</taxon>
        <taxon>Cactineae</taxon>
        <taxon>Cactaceae</taxon>
        <taxon>Cactoideae</taxon>
        <taxon>Echinocereeae</taxon>
        <taxon>Carnegiea</taxon>
    </lineage>
</organism>
<protein>
    <submittedName>
        <fullName evidence="1">Uncharacterized protein</fullName>
    </submittedName>
</protein>
<sequence>MQLDEQDPRLNRGVQIATILVDAWKKEIEQSSAVKVEQPCFARRSFRGTIGLFLRKGDQFLFQAIDHKCHDITQKILDLVDQPGLKTLLTSNVGRTVLHNAPKCKVTTEDFLKQLVKRYPELMKQTDDDGLDGERRVMGIPIIQCILNKDEFSLNVRKSFATLLFQKTDVKSRNPLHVAAAAGANGVSEHIVRFLLEAIIPEQSLYFYPSAIEDKDIEGNVAMDIALKSKLIIERWPELINEQDENGKTPLERAQKQEQIGF</sequence>
<dbReference type="EMBL" id="JAKOGI010002527">
    <property type="protein sequence ID" value="KAJ8421801.1"/>
    <property type="molecule type" value="Genomic_DNA"/>
</dbReference>
<dbReference type="Gene3D" id="1.25.40.20">
    <property type="entry name" value="Ankyrin repeat-containing domain"/>
    <property type="match status" value="1"/>
</dbReference>